<dbReference type="GO" id="GO:0003746">
    <property type="term" value="F:translation elongation factor activity"/>
    <property type="evidence" value="ECO:0007669"/>
    <property type="project" value="UniProtKB-KW"/>
</dbReference>
<dbReference type="SUPFAM" id="SSF54713">
    <property type="entry name" value="Elongation factor Ts (EF-Ts), dimerisation domain"/>
    <property type="match status" value="1"/>
</dbReference>
<protein>
    <recommendedName>
        <fullName evidence="4">Translation elongation factor EFTs/EF1B dimerisation domain-containing protein</fullName>
    </recommendedName>
</protein>
<dbReference type="InterPro" id="IPR014039">
    <property type="entry name" value="Transl_elong_EFTs/EF1B_dimer"/>
</dbReference>
<evidence type="ECO:0000256" key="1">
    <source>
        <dbReference type="ARBA" id="ARBA00005532"/>
    </source>
</evidence>
<keyword evidence="3" id="KW-0648">Protein biosynthesis</keyword>
<evidence type="ECO:0000313" key="5">
    <source>
        <dbReference type="EMBL" id="SVD15235.1"/>
    </source>
</evidence>
<dbReference type="PANTHER" id="PTHR11741:SF0">
    <property type="entry name" value="ELONGATION FACTOR TS, MITOCHONDRIAL"/>
    <property type="match status" value="1"/>
</dbReference>
<evidence type="ECO:0000256" key="2">
    <source>
        <dbReference type="ARBA" id="ARBA00022768"/>
    </source>
</evidence>
<keyword evidence="2" id="KW-0251">Elongation factor</keyword>
<sequence length="147" mass="16259">MDCKKALEESKGDVDKAESFLKEKGVASAAKKADRDTDQGLIDTYIHSGGRIGAMIEINCETDFVARTNDFAELAHDIAMQVAAMSPEFLTMKDAPENDTATEDKCLLSQPFIKDPSKTIQDLINETVGKLGENIRVRRFQRFSLGE</sequence>
<dbReference type="HAMAP" id="MF_00050">
    <property type="entry name" value="EF_Ts"/>
    <property type="match status" value="1"/>
</dbReference>
<dbReference type="AlphaFoldDB" id="A0A382T0I2"/>
<feature type="domain" description="Translation elongation factor EFTs/EF1B dimerisation" evidence="4">
    <location>
        <begin position="31"/>
        <end position="103"/>
    </location>
</feature>
<dbReference type="InterPro" id="IPR036402">
    <property type="entry name" value="EF-Ts_dimer_sf"/>
</dbReference>
<accession>A0A382T0I2</accession>
<proteinExistence type="inferred from homology"/>
<dbReference type="PANTHER" id="PTHR11741">
    <property type="entry name" value="ELONGATION FACTOR TS"/>
    <property type="match status" value="1"/>
</dbReference>
<dbReference type="PROSITE" id="PS01127">
    <property type="entry name" value="EF_TS_2"/>
    <property type="match status" value="1"/>
</dbReference>
<evidence type="ECO:0000259" key="4">
    <source>
        <dbReference type="Pfam" id="PF00889"/>
    </source>
</evidence>
<dbReference type="Gene3D" id="3.30.479.20">
    <property type="entry name" value="Elongation factor Ts, dimerisation domain"/>
    <property type="match status" value="1"/>
</dbReference>
<dbReference type="InterPro" id="IPR001816">
    <property type="entry name" value="Transl_elong_EFTs/EF1B"/>
</dbReference>
<dbReference type="EMBL" id="UINC01132739">
    <property type="protein sequence ID" value="SVD15235.1"/>
    <property type="molecule type" value="Genomic_DNA"/>
</dbReference>
<dbReference type="InterPro" id="IPR009060">
    <property type="entry name" value="UBA-like_sf"/>
</dbReference>
<evidence type="ECO:0000256" key="3">
    <source>
        <dbReference type="ARBA" id="ARBA00022917"/>
    </source>
</evidence>
<dbReference type="Pfam" id="PF00889">
    <property type="entry name" value="EF_TS"/>
    <property type="match status" value="1"/>
</dbReference>
<dbReference type="InterPro" id="IPR018101">
    <property type="entry name" value="Transl_elong_Ts_CS"/>
</dbReference>
<gene>
    <name evidence="5" type="ORF">METZ01_LOCUS368089</name>
</gene>
<comment type="similarity">
    <text evidence="1">Belongs to the EF-Ts family.</text>
</comment>
<organism evidence="5">
    <name type="scientific">marine metagenome</name>
    <dbReference type="NCBI Taxonomy" id="408172"/>
    <lineage>
        <taxon>unclassified sequences</taxon>
        <taxon>metagenomes</taxon>
        <taxon>ecological metagenomes</taxon>
    </lineage>
</organism>
<reference evidence="5" key="1">
    <citation type="submission" date="2018-05" db="EMBL/GenBank/DDBJ databases">
        <authorList>
            <person name="Lanie J.A."/>
            <person name="Ng W.-L."/>
            <person name="Kazmierczak K.M."/>
            <person name="Andrzejewski T.M."/>
            <person name="Davidsen T.M."/>
            <person name="Wayne K.J."/>
            <person name="Tettelin H."/>
            <person name="Glass J.I."/>
            <person name="Rusch D."/>
            <person name="Podicherti R."/>
            <person name="Tsui H.-C.T."/>
            <person name="Winkler M.E."/>
        </authorList>
    </citation>
    <scope>NUCLEOTIDE SEQUENCE</scope>
</reference>
<dbReference type="Gene3D" id="1.10.8.10">
    <property type="entry name" value="DNA helicase RuvA subunit, C-terminal domain"/>
    <property type="match status" value="1"/>
</dbReference>
<name>A0A382T0I2_9ZZZZ</name>
<dbReference type="SUPFAM" id="SSF46934">
    <property type="entry name" value="UBA-like"/>
    <property type="match status" value="1"/>
</dbReference>